<feature type="domain" description="HTH tetR-type" evidence="5">
    <location>
        <begin position="12"/>
        <end position="72"/>
    </location>
</feature>
<dbReference type="KEGG" id="pseg:D3H65_08090"/>
<dbReference type="AlphaFoldDB" id="A0A3B7MHQ8"/>
<dbReference type="PANTHER" id="PTHR43479">
    <property type="entry name" value="ACREF/ENVCD OPERON REPRESSOR-RELATED"/>
    <property type="match status" value="1"/>
</dbReference>
<proteinExistence type="predicted"/>
<dbReference type="PROSITE" id="PS50977">
    <property type="entry name" value="HTH_TETR_2"/>
    <property type="match status" value="1"/>
</dbReference>
<dbReference type="SUPFAM" id="SSF48498">
    <property type="entry name" value="Tetracyclin repressor-like, C-terminal domain"/>
    <property type="match status" value="1"/>
</dbReference>
<dbReference type="Pfam" id="PF00440">
    <property type="entry name" value="TetR_N"/>
    <property type="match status" value="1"/>
</dbReference>
<gene>
    <name evidence="6" type="ORF">D3H65_08090</name>
</gene>
<dbReference type="PANTHER" id="PTHR43479:SF11">
    <property type="entry name" value="ACREF_ENVCD OPERON REPRESSOR-RELATED"/>
    <property type="match status" value="1"/>
</dbReference>
<dbReference type="InterPro" id="IPR001647">
    <property type="entry name" value="HTH_TetR"/>
</dbReference>
<organism evidence="6 7">
    <name type="scientific">Paraflavitalea soli</name>
    <dbReference type="NCBI Taxonomy" id="2315862"/>
    <lineage>
        <taxon>Bacteria</taxon>
        <taxon>Pseudomonadati</taxon>
        <taxon>Bacteroidota</taxon>
        <taxon>Chitinophagia</taxon>
        <taxon>Chitinophagales</taxon>
        <taxon>Chitinophagaceae</taxon>
        <taxon>Paraflavitalea</taxon>
    </lineage>
</organism>
<protein>
    <submittedName>
        <fullName evidence="6">TetR/AcrR family transcriptional regulator</fullName>
    </submittedName>
</protein>
<dbReference type="OrthoDB" id="594604at2"/>
<keyword evidence="3" id="KW-0804">Transcription</keyword>
<dbReference type="RefSeq" id="WP_119049831.1">
    <property type="nucleotide sequence ID" value="NZ_CP032157.1"/>
</dbReference>
<name>A0A3B7MHQ8_9BACT</name>
<dbReference type="PRINTS" id="PR00455">
    <property type="entry name" value="HTHTETR"/>
</dbReference>
<keyword evidence="1" id="KW-0805">Transcription regulation</keyword>
<sequence>MGIAERKQEEKQEMHKRILNGARKIFLEKGYEQTSMRNIANEINYSPGSLYFYFKDKSEIFHELHKEGFQLLLMQLKVLEKVANPFERLKAAGRVFIEFAQQNKDYYNLMFIVEEPAKKVESGGFKIAQEAISLVTAVVKDCQQMGKFKDMDTEYLAFMILSTLHGICALFCKDRTTSFVNKTNEELMHHGYECFVALLEKS</sequence>
<dbReference type="Gene3D" id="1.10.357.10">
    <property type="entry name" value="Tetracycline Repressor, domain 2"/>
    <property type="match status" value="1"/>
</dbReference>
<dbReference type="EMBL" id="CP032157">
    <property type="protein sequence ID" value="AXY73944.1"/>
    <property type="molecule type" value="Genomic_DNA"/>
</dbReference>
<evidence type="ECO:0000256" key="1">
    <source>
        <dbReference type="ARBA" id="ARBA00023015"/>
    </source>
</evidence>
<keyword evidence="2 4" id="KW-0238">DNA-binding</keyword>
<feature type="DNA-binding region" description="H-T-H motif" evidence="4">
    <location>
        <begin position="35"/>
        <end position="54"/>
    </location>
</feature>
<reference evidence="6 7" key="1">
    <citation type="submission" date="2018-09" db="EMBL/GenBank/DDBJ databases">
        <title>Genome sequencing of strain 6GH32-13.</title>
        <authorList>
            <person name="Weon H.-Y."/>
            <person name="Heo J."/>
            <person name="Kwon S.-W."/>
        </authorList>
    </citation>
    <scope>NUCLEOTIDE SEQUENCE [LARGE SCALE GENOMIC DNA]</scope>
    <source>
        <strain evidence="6 7">5GH32-13</strain>
    </source>
</reference>
<dbReference type="GO" id="GO:0003677">
    <property type="term" value="F:DNA binding"/>
    <property type="evidence" value="ECO:0007669"/>
    <property type="project" value="UniProtKB-UniRule"/>
</dbReference>
<evidence type="ECO:0000256" key="3">
    <source>
        <dbReference type="ARBA" id="ARBA00023163"/>
    </source>
</evidence>
<dbReference type="InterPro" id="IPR025996">
    <property type="entry name" value="MT1864/Rv1816-like_C"/>
</dbReference>
<evidence type="ECO:0000259" key="5">
    <source>
        <dbReference type="PROSITE" id="PS50977"/>
    </source>
</evidence>
<dbReference type="SUPFAM" id="SSF46689">
    <property type="entry name" value="Homeodomain-like"/>
    <property type="match status" value="1"/>
</dbReference>
<dbReference type="Pfam" id="PF13305">
    <property type="entry name" value="TetR_C_33"/>
    <property type="match status" value="1"/>
</dbReference>
<evidence type="ECO:0000256" key="2">
    <source>
        <dbReference type="ARBA" id="ARBA00023125"/>
    </source>
</evidence>
<dbReference type="InterPro" id="IPR050624">
    <property type="entry name" value="HTH-type_Tx_Regulator"/>
</dbReference>
<evidence type="ECO:0000313" key="7">
    <source>
        <dbReference type="Proteomes" id="UP000263900"/>
    </source>
</evidence>
<accession>A0A3B7MHQ8</accession>
<dbReference type="Proteomes" id="UP000263900">
    <property type="component" value="Chromosome"/>
</dbReference>
<keyword evidence="7" id="KW-1185">Reference proteome</keyword>
<dbReference type="InterPro" id="IPR036271">
    <property type="entry name" value="Tet_transcr_reg_TetR-rel_C_sf"/>
</dbReference>
<dbReference type="InterPro" id="IPR009057">
    <property type="entry name" value="Homeodomain-like_sf"/>
</dbReference>
<evidence type="ECO:0000313" key="6">
    <source>
        <dbReference type="EMBL" id="AXY73944.1"/>
    </source>
</evidence>
<evidence type="ECO:0000256" key="4">
    <source>
        <dbReference type="PROSITE-ProRule" id="PRU00335"/>
    </source>
</evidence>